<evidence type="ECO:0000313" key="7">
    <source>
        <dbReference type="Proteomes" id="UP001379533"/>
    </source>
</evidence>
<dbReference type="SUPFAM" id="SSF53933">
    <property type="entry name" value="Microbial ribonucleases"/>
    <property type="match status" value="1"/>
</dbReference>
<reference evidence="6 7" key="1">
    <citation type="submission" date="2021-12" db="EMBL/GenBank/DDBJ databases">
        <title>Discovery of the Pendulisporaceae a myxobacterial family with distinct sporulation behavior and unique specialized metabolism.</title>
        <authorList>
            <person name="Garcia R."/>
            <person name="Popoff A."/>
            <person name="Bader C.D."/>
            <person name="Loehr J."/>
            <person name="Walesch S."/>
            <person name="Walt C."/>
            <person name="Boldt J."/>
            <person name="Bunk B."/>
            <person name="Haeckl F.J.F.P.J."/>
            <person name="Gunesch A.P."/>
            <person name="Birkelbach J."/>
            <person name="Nuebel U."/>
            <person name="Pietschmann T."/>
            <person name="Bach T."/>
            <person name="Mueller R."/>
        </authorList>
    </citation>
    <scope>NUCLEOTIDE SEQUENCE [LARGE SCALE GENOMIC DNA]</scope>
    <source>
        <strain evidence="6 7">MSr12523</strain>
    </source>
</reference>
<feature type="transmembrane region" description="Helical" evidence="5">
    <location>
        <begin position="36"/>
        <end position="57"/>
    </location>
</feature>
<evidence type="ECO:0000256" key="1">
    <source>
        <dbReference type="ARBA" id="ARBA00022722"/>
    </source>
</evidence>
<dbReference type="Proteomes" id="UP001379533">
    <property type="component" value="Chromosome"/>
</dbReference>
<organism evidence="6 7">
    <name type="scientific">Pendulispora brunnea</name>
    <dbReference type="NCBI Taxonomy" id="2905690"/>
    <lineage>
        <taxon>Bacteria</taxon>
        <taxon>Pseudomonadati</taxon>
        <taxon>Myxococcota</taxon>
        <taxon>Myxococcia</taxon>
        <taxon>Myxococcales</taxon>
        <taxon>Sorangiineae</taxon>
        <taxon>Pendulisporaceae</taxon>
        <taxon>Pendulispora</taxon>
    </lineage>
</organism>
<evidence type="ECO:0000256" key="5">
    <source>
        <dbReference type="SAM" id="Phobius"/>
    </source>
</evidence>
<feature type="compositionally biased region" description="Low complexity" evidence="4">
    <location>
        <begin position="241"/>
        <end position="252"/>
    </location>
</feature>
<keyword evidence="5" id="KW-0472">Membrane</keyword>
<accession>A0ABZ2K1D1</accession>
<dbReference type="InterPro" id="IPR036844">
    <property type="entry name" value="Hint_dom_sf"/>
</dbReference>
<evidence type="ECO:0000256" key="4">
    <source>
        <dbReference type="SAM" id="MobiDB-lite"/>
    </source>
</evidence>
<sequence>MADTRHRMKNAHEGVGARVLAFLTQRLVRDSRGVSAIEYGLLLVAILLLVAGGYRALGKRNAQTNRVAEATFHGSADYTPPTGGGGGGDTICDGRSCGGPGACFVAGTMVATPSGERAIESLHAGDFVLARGEFDDAVTARPITRTFVRPAPSLVDVHVVTPNDARESVRSTPDHLYFAQDRGWTAAAELALGQTLVDHAGHEVRVTKVVRIAQEAPVYNFEVDIDHTYFVGHTGVWVHNPPGCGDPPAGGSDPAGGSTGSPGTSPPPATGPPPVTGPVFGGMAPGATPPAHESIPAPSNGPALITAEQNAQNDVNSAQQKVNTWQTKINNVDSPGSKVPDDKKDSVRAKFQEKLDKEQEQLDKAQAKLDAAHAAAEAAHIHDTLNRIDHNNPPPGVLGQQWGVTFNNTGRPPANNPTGTKIPDLPLGGSYKEYRVDPGPGDNSAGGRRIVIDTKTGDVYYSRTHYGDHGDPAFVKIADGDPRFKGK</sequence>
<dbReference type="InterPro" id="IPR016191">
    <property type="entry name" value="Ribonuclease/ribotoxin"/>
</dbReference>
<dbReference type="InterPro" id="IPR030934">
    <property type="entry name" value="Intein_C"/>
</dbReference>
<name>A0ABZ2K1D1_9BACT</name>
<evidence type="ECO:0000313" key="6">
    <source>
        <dbReference type="EMBL" id="WXA90156.1"/>
    </source>
</evidence>
<feature type="compositionally biased region" description="Pro residues" evidence="4">
    <location>
        <begin position="264"/>
        <end position="276"/>
    </location>
</feature>
<feature type="region of interest" description="Disordered" evidence="4">
    <location>
        <begin position="241"/>
        <end position="303"/>
    </location>
</feature>
<dbReference type="SUPFAM" id="SSF51294">
    <property type="entry name" value="Hedgehog/intein (Hint) domain"/>
    <property type="match status" value="1"/>
</dbReference>
<dbReference type="NCBIfam" id="TIGR01443">
    <property type="entry name" value="intein_Cterm"/>
    <property type="match status" value="1"/>
</dbReference>
<keyword evidence="7" id="KW-1185">Reference proteome</keyword>
<evidence type="ECO:0000256" key="3">
    <source>
        <dbReference type="SAM" id="Coils"/>
    </source>
</evidence>
<dbReference type="RefSeq" id="WP_394840769.1">
    <property type="nucleotide sequence ID" value="NZ_CP089982.1"/>
</dbReference>
<proteinExistence type="predicted"/>
<dbReference type="EMBL" id="CP089982">
    <property type="protein sequence ID" value="WXA90156.1"/>
    <property type="molecule type" value="Genomic_DNA"/>
</dbReference>
<protein>
    <submittedName>
        <fullName evidence="6">Hint domain-containing protein</fullName>
    </submittedName>
</protein>
<keyword evidence="2" id="KW-0378">Hydrolase</keyword>
<keyword evidence="5" id="KW-0812">Transmembrane</keyword>
<dbReference type="Pfam" id="PF07591">
    <property type="entry name" value="PT-HINT"/>
    <property type="match status" value="1"/>
</dbReference>
<keyword evidence="1" id="KW-0540">Nuclease</keyword>
<gene>
    <name evidence="6" type="ORF">LZC95_27305</name>
</gene>
<dbReference type="Gene3D" id="3.10.450.30">
    <property type="entry name" value="Microbial ribonucleases"/>
    <property type="match status" value="1"/>
</dbReference>
<evidence type="ECO:0000256" key="2">
    <source>
        <dbReference type="ARBA" id="ARBA00022801"/>
    </source>
</evidence>
<feature type="coiled-coil region" evidence="3">
    <location>
        <begin position="308"/>
        <end position="375"/>
    </location>
</feature>
<keyword evidence="3" id="KW-0175">Coiled coil</keyword>
<dbReference type="Gene3D" id="2.170.16.10">
    <property type="entry name" value="Hedgehog/Intein (Hint) domain"/>
    <property type="match status" value="1"/>
</dbReference>
<dbReference type="CDD" id="cd00081">
    <property type="entry name" value="Hint"/>
    <property type="match status" value="1"/>
</dbReference>
<keyword evidence="5" id="KW-1133">Transmembrane helix</keyword>